<organism evidence="1">
    <name type="scientific">Dulem virus 42</name>
    <dbReference type="NCBI Taxonomy" id="3145760"/>
    <lineage>
        <taxon>Viruses</taxon>
        <taxon>Duplodnaviria</taxon>
        <taxon>Heunggongvirae</taxon>
        <taxon>Uroviricota</taxon>
        <taxon>Caudoviricetes</taxon>
    </lineage>
</organism>
<evidence type="ECO:0000313" key="1">
    <source>
        <dbReference type="EMBL" id="XCD08389.1"/>
    </source>
</evidence>
<sequence>MHLHEHYFKMGRNGTDATVCLNSPTPSNFCR</sequence>
<name>A0AAU8B7R5_9CAUD</name>
<reference evidence="1" key="1">
    <citation type="submission" date="2024-03" db="EMBL/GenBank/DDBJ databases">
        <title>Diverse circular DNA viruses in blood, oral, and fecal samples of captive lemurs.</title>
        <authorList>
            <person name="Paietta E.N."/>
            <person name="Kraberger S."/>
            <person name="Lund M.C."/>
            <person name="Custer J.M."/>
            <person name="Vargas K.M."/>
            <person name="Ehmke E.E."/>
            <person name="Yoder A.D."/>
            <person name="Varsani A."/>
        </authorList>
    </citation>
    <scope>NUCLEOTIDE SEQUENCE</scope>
    <source>
        <strain evidence="1">Duke_30FF_63</strain>
    </source>
</reference>
<dbReference type="EMBL" id="PP511876">
    <property type="protein sequence ID" value="XCD08389.1"/>
    <property type="molecule type" value="Genomic_DNA"/>
</dbReference>
<proteinExistence type="predicted"/>
<protein>
    <submittedName>
        <fullName evidence="1">Uncharacterized protein</fullName>
    </submittedName>
</protein>
<accession>A0AAU8B7R5</accession>